<dbReference type="PROSITE" id="PS50262">
    <property type="entry name" value="G_PROTEIN_RECEP_F1_2"/>
    <property type="match status" value="1"/>
</dbReference>
<evidence type="ECO:0000259" key="15">
    <source>
        <dbReference type="PROSITE" id="PS50262"/>
    </source>
</evidence>
<evidence type="ECO:0000256" key="8">
    <source>
        <dbReference type="ARBA" id="ARBA00023136"/>
    </source>
</evidence>
<proteinExistence type="inferred from homology"/>
<evidence type="ECO:0000256" key="5">
    <source>
        <dbReference type="ARBA" id="ARBA00022692"/>
    </source>
</evidence>
<feature type="transmembrane region" description="Helical" evidence="14">
    <location>
        <begin position="87"/>
        <end position="109"/>
    </location>
</feature>
<dbReference type="Pfam" id="PF05296">
    <property type="entry name" value="TAS2R"/>
    <property type="match status" value="1"/>
</dbReference>
<feature type="transmembrane region" description="Helical" evidence="14">
    <location>
        <begin position="44"/>
        <end position="67"/>
    </location>
</feature>
<accession>A0A1S3FV88</accession>
<evidence type="ECO:0000256" key="14">
    <source>
        <dbReference type="SAM" id="Phobius"/>
    </source>
</evidence>
<feature type="transmembrane region" description="Helical" evidence="14">
    <location>
        <begin position="6"/>
        <end position="32"/>
    </location>
</feature>
<evidence type="ECO:0000256" key="1">
    <source>
        <dbReference type="ARBA" id="ARBA00004141"/>
    </source>
</evidence>
<feature type="transmembrane region" description="Helical" evidence="14">
    <location>
        <begin position="229"/>
        <end position="252"/>
    </location>
</feature>
<dbReference type="GeneID" id="105992205"/>
<sequence>MGPVPQGVFLVVVGLLFIAGNLGNGFIALVNCRNWARRRKMSSIDLILTALAVSRIGLLLSSCTSMLTASLNPELWKTANMLKMIFLTWMVTNHFSIWLATSLSVFYFFKIANFSNSVFLYLKWRVSKVVFWMILGSLVILFISGFLINTAVSVWFVEFRNTSCIFSSETSLQFSMHFLIRINLFLCIPFPVSLAAFILLIFSLWRHHKRMRPRGPGPRDASLAAHVRALQMVITFLLLYSIFFLFLIIQIWNHATLENTHVIWLSEVLLMVFPSFHSYTLILANSELRQAWLCCCGRGARGSTPQGRGTS</sequence>
<dbReference type="OrthoDB" id="8876749at2759"/>
<dbReference type="FunFam" id="1.20.1070.10:FF:000042">
    <property type="entry name" value="Taste receptor type 2 member 7"/>
    <property type="match status" value="1"/>
</dbReference>
<feature type="transmembrane region" description="Helical" evidence="14">
    <location>
        <begin position="177"/>
        <end position="205"/>
    </location>
</feature>
<feature type="transmembrane region" description="Helical" evidence="14">
    <location>
        <begin position="264"/>
        <end position="284"/>
    </location>
</feature>
<evidence type="ECO:0000256" key="7">
    <source>
        <dbReference type="ARBA" id="ARBA00023040"/>
    </source>
</evidence>
<dbReference type="Gene3D" id="1.20.1070.10">
    <property type="entry name" value="Rhodopsin 7-helix transmembrane proteins"/>
    <property type="match status" value="1"/>
</dbReference>
<keyword evidence="11 13" id="KW-0807">Transducer</keyword>
<evidence type="ECO:0000256" key="11">
    <source>
        <dbReference type="ARBA" id="ARBA00023224"/>
    </source>
</evidence>
<organism evidence="16 17">
    <name type="scientific">Dipodomys ordii</name>
    <name type="common">Ord's kangaroo rat</name>
    <dbReference type="NCBI Taxonomy" id="10020"/>
    <lineage>
        <taxon>Eukaryota</taxon>
        <taxon>Metazoa</taxon>
        <taxon>Chordata</taxon>
        <taxon>Craniata</taxon>
        <taxon>Vertebrata</taxon>
        <taxon>Euteleostomi</taxon>
        <taxon>Mammalia</taxon>
        <taxon>Eutheria</taxon>
        <taxon>Euarchontoglires</taxon>
        <taxon>Glires</taxon>
        <taxon>Rodentia</taxon>
        <taxon>Castorimorpha</taxon>
        <taxon>Heteromyidae</taxon>
        <taxon>Dipodomyinae</taxon>
        <taxon>Dipodomys</taxon>
    </lineage>
</organism>
<keyword evidence="16" id="KW-1185">Reference proteome</keyword>
<keyword evidence="6 14" id="KW-1133">Transmembrane helix</keyword>
<keyword evidence="7 13" id="KW-0297">G-protein coupled receptor</keyword>
<evidence type="ECO:0000256" key="6">
    <source>
        <dbReference type="ARBA" id="ARBA00022989"/>
    </source>
</evidence>
<keyword evidence="3 13" id="KW-0919">Taste</keyword>
<evidence type="ECO:0000313" key="16">
    <source>
        <dbReference type="Proteomes" id="UP000081671"/>
    </source>
</evidence>
<evidence type="ECO:0000256" key="12">
    <source>
        <dbReference type="RuleBase" id="RU004423"/>
    </source>
</evidence>
<feature type="transmembrane region" description="Helical" evidence="14">
    <location>
        <begin position="130"/>
        <end position="157"/>
    </location>
</feature>
<feature type="domain" description="G-protein coupled receptors family 1 profile" evidence="15">
    <location>
        <begin position="23"/>
        <end position="245"/>
    </location>
</feature>
<dbReference type="RefSeq" id="XP_012880483.1">
    <property type="nucleotide sequence ID" value="XM_013025029.1"/>
</dbReference>
<keyword evidence="10" id="KW-0325">Glycoprotein</keyword>
<dbReference type="GO" id="GO:0004930">
    <property type="term" value="F:G protein-coupled receptor activity"/>
    <property type="evidence" value="ECO:0007669"/>
    <property type="project" value="UniProtKB-KW"/>
</dbReference>
<evidence type="ECO:0000256" key="3">
    <source>
        <dbReference type="ARBA" id="ARBA00022480"/>
    </source>
</evidence>
<dbReference type="Proteomes" id="UP000081671">
    <property type="component" value="Unplaced"/>
</dbReference>
<reference evidence="17" key="1">
    <citation type="submission" date="2025-08" db="UniProtKB">
        <authorList>
            <consortium name="RefSeq"/>
        </authorList>
    </citation>
    <scope>IDENTIFICATION</scope>
    <source>
        <tissue evidence="17">Kidney</tissue>
    </source>
</reference>
<keyword evidence="5 13" id="KW-0812">Transmembrane</keyword>
<protein>
    <recommendedName>
        <fullName evidence="13">Taste receptor type 2</fullName>
    </recommendedName>
</protein>
<dbReference type="InParanoid" id="A0A1S3FV88"/>
<dbReference type="InterPro" id="IPR017452">
    <property type="entry name" value="GPCR_Rhodpsn_7TM"/>
</dbReference>
<name>A0A1S3FV88_DIPOR</name>
<dbReference type="PANTHER" id="PTHR11394:SF23">
    <property type="entry name" value="TASTE RECEPTOR TYPE 2 MEMBER 14"/>
    <property type="match status" value="1"/>
</dbReference>
<dbReference type="GO" id="GO:0033038">
    <property type="term" value="F:bitter taste receptor activity"/>
    <property type="evidence" value="ECO:0007669"/>
    <property type="project" value="InterPro"/>
</dbReference>
<evidence type="ECO:0000256" key="10">
    <source>
        <dbReference type="ARBA" id="ARBA00023180"/>
    </source>
</evidence>
<comment type="similarity">
    <text evidence="2 12">Belongs to the G-protein coupled receptor T2R family.</text>
</comment>
<gene>
    <name evidence="17" type="primary">LOC105992205</name>
</gene>
<evidence type="ECO:0000256" key="2">
    <source>
        <dbReference type="ARBA" id="ARBA00007376"/>
    </source>
</evidence>
<dbReference type="GO" id="GO:0016020">
    <property type="term" value="C:membrane"/>
    <property type="evidence" value="ECO:0007669"/>
    <property type="project" value="UniProtKB-SubCell"/>
</dbReference>
<dbReference type="KEGG" id="dord:105992205"/>
<evidence type="ECO:0000256" key="9">
    <source>
        <dbReference type="ARBA" id="ARBA00023170"/>
    </source>
</evidence>
<dbReference type="PANTHER" id="PTHR11394">
    <property type="entry name" value="TASTE RECEPTOR TYPE 2"/>
    <property type="match status" value="1"/>
</dbReference>
<keyword evidence="4 13" id="KW-0716">Sensory transduction</keyword>
<keyword evidence="9 13" id="KW-0675">Receptor</keyword>
<comment type="subcellular location">
    <subcellularLocation>
        <location evidence="1 13">Membrane</location>
        <topology evidence="1 13">Multi-pass membrane protein</topology>
    </subcellularLocation>
</comment>
<evidence type="ECO:0000256" key="4">
    <source>
        <dbReference type="ARBA" id="ARBA00022606"/>
    </source>
</evidence>
<evidence type="ECO:0000313" key="17">
    <source>
        <dbReference type="RefSeq" id="XP_012880483.1"/>
    </source>
</evidence>
<dbReference type="SUPFAM" id="SSF81321">
    <property type="entry name" value="Family A G protein-coupled receptor-like"/>
    <property type="match status" value="1"/>
</dbReference>
<evidence type="ECO:0000256" key="13">
    <source>
        <dbReference type="RuleBase" id="RU004424"/>
    </source>
</evidence>
<keyword evidence="8 13" id="KW-0472">Membrane</keyword>
<dbReference type="InterPro" id="IPR007960">
    <property type="entry name" value="TAS2R"/>
</dbReference>
<dbReference type="AlphaFoldDB" id="A0A1S3FV88"/>
<dbReference type="CDD" id="cd15019">
    <property type="entry name" value="7tm_TAS2R14-like"/>
    <property type="match status" value="1"/>
</dbReference>